<dbReference type="HAMAP" id="MF_00634">
    <property type="entry name" value="UPF0235"/>
    <property type="match status" value="1"/>
</dbReference>
<dbReference type="NCBIfam" id="TIGR00251">
    <property type="entry name" value="DUF167 family protein"/>
    <property type="match status" value="1"/>
</dbReference>
<feature type="region of interest" description="Disordered" evidence="3">
    <location>
        <begin position="1"/>
        <end position="30"/>
    </location>
</feature>
<protein>
    <recommendedName>
        <fullName evidence="2">UPF0235 protein WG926_04485</fullName>
    </recommendedName>
</protein>
<evidence type="ECO:0000313" key="4">
    <source>
        <dbReference type="EMBL" id="MEN2987550.1"/>
    </source>
</evidence>
<dbReference type="InterPro" id="IPR036591">
    <property type="entry name" value="YggU-like_sf"/>
</dbReference>
<dbReference type="Proteomes" id="UP001413721">
    <property type="component" value="Unassembled WGS sequence"/>
</dbReference>
<organism evidence="4 5">
    <name type="scientific">Tistrella arctica</name>
    <dbReference type="NCBI Taxonomy" id="3133430"/>
    <lineage>
        <taxon>Bacteria</taxon>
        <taxon>Pseudomonadati</taxon>
        <taxon>Pseudomonadota</taxon>
        <taxon>Alphaproteobacteria</taxon>
        <taxon>Geminicoccales</taxon>
        <taxon>Geminicoccaceae</taxon>
        <taxon>Tistrella</taxon>
    </lineage>
</organism>
<reference evidence="4 5" key="1">
    <citation type="submission" date="2024-03" db="EMBL/GenBank/DDBJ databases">
        <title>High-quality draft genome sequencing of Tistrella sp. BH-R2-4.</title>
        <authorList>
            <person name="Dong C."/>
        </authorList>
    </citation>
    <scope>NUCLEOTIDE SEQUENCE [LARGE SCALE GENOMIC DNA]</scope>
    <source>
        <strain evidence="4 5">BH-R2-4</strain>
    </source>
</reference>
<gene>
    <name evidence="4" type="ORF">WG926_04485</name>
</gene>
<dbReference type="InterPro" id="IPR003746">
    <property type="entry name" value="DUF167"/>
</dbReference>
<dbReference type="SUPFAM" id="SSF69786">
    <property type="entry name" value="YggU-like"/>
    <property type="match status" value="1"/>
</dbReference>
<dbReference type="RefSeq" id="WP_345932299.1">
    <property type="nucleotide sequence ID" value="NZ_JBBKTV010000003.1"/>
</dbReference>
<dbReference type="Gene3D" id="3.30.1200.10">
    <property type="entry name" value="YggU-like"/>
    <property type="match status" value="1"/>
</dbReference>
<keyword evidence="5" id="KW-1185">Reference proteome</keyword>
<sequence>MARCIDPMITTGTEMDGEGQGSGLGPAVEREGPANVSIFVKVQPKARRAAIEPARDDGHGRLRLQVKVTAAPEDGKANAAVERLVADALGVARNRVRVVQGVTDRLKRIGVEGDGFADAEAIAARARGLAPDAE</sequence>
<evidence type="ECO:0000256" key="3">
    <source>
        <dbReference type="SAM" id="MobiDB-lite"/>
    </source>
</evidence>
<comment type="similarity">
    <text evidence="1 2">Belongs to the UPF0235 family.</text>
</comment>
<evidence type="ECO:0000313" key="5">
    <source>
        <dbReference type="Proteomes" id="UP001413721"/>
    </source>
</evidence>
<accession>A0ABU9YFK4</accession>
<comment type="caution">
    <text evidence="4">The sequence shown here is derived from an EMBL/GenBank/DDBJ whole genome shotgun (WGS) entry which is preliminary data.</text>
</comment>
<dbReference type="EMBL" id="JBBKTW010000002">
    <property type="protein sequence ID" value="MEN2987550.1"/>
    <property type="molecule type" value="Genomic_DNA"/>
</dbReference>
<evidence type="ECO:0000256" key="2">
    <source>
        <dbReference type="HAMAP-Rule" id="MF_00634"/>
    </source>
</evidence>
<dbReference type="Pfam" id="PF02594">
    <property type="entry name" value="DUF167"/>
    <property type="match status" value="1"/>
</dbReference>
<name>A0ABU9YFK4_9PROT</name>
<evidence type="ECO:0000256" key="1">
    <source>
        <dbReference type="ARBA" id="ARBA00010364"/>
    </source>
</evidence>
<proteinExistence type="inferred from homology"/>
<dbReference type="SMART" id="SM01152">
    <property type="entry name" value="DUF167"/>
    <property type="match status" value="1"/>
</dbReference>